<dbReference type="Gene3D" id="3.40.50.1820">
    <property type="entry name" value="alpha/beta hydrolase"/>
    <property type="match status" value="2"/>
</dbReference>
<evidence type="ECO:0000256" key="2">
    <source>
        <dbReference type="ARBA" id="ARBA00022801"/>
    </source>
</evidence>
<accession>A0AAV9P9L0</accession>
<dbReference type="RefSeq" id="XP_064657828.1">
    <property type="nucleotide sequence ID" value="XM_064804027.1"/>
</dbReference>
<gene>
    <name evidence="5" type="ORF">LTR77_006787</name>
</gene>
<comment type="similarity">
    <text evidence="1 3">Belongs to the type-B carboxylesterase/lipase family.</text>
</comment>
<feature type="domain" description="Carboxylesterase type B" evidence="4">
    <location>
        <begin position="36"/>
        <end position="360"/>
    </location>
</feature>
<evidence type="ECO:0000313" key="6">
    <source>
        <dbReference type="Proteomes" id="UP001337655"/>
    </source>
</evidence>
<keyword evidence="3" id="KW-0732">Signal</keyword>
<dbReference type="InterPro" id="IPR019819">
    <property type="entry name" value="Carboxylesterase_B_CS"/>
</dbReference>
<reference evidence="5 6" key="1">
    <citation type="submission" date="2023-08" db="EMBL/GenBank/DDBJ databases">
        <title>Black Yeasts Isolated from many extreme environments.</title>
        <authorList>
            <person name="Coleine C."/>
            <person name="Stajich J.E."/>
            <person name="Selbmann L."/>
        </authorList>
    </citation>
    <scope>NUCLEOTIDE SEQUENCE [LARGE SCALE GENOMIC DNA]</scope>
    <source>
        <strain evidence="5 6">CCFEE 5935</strain>
    </source>
</reference>
<dbReference type="InterPro" id="IPR029058">
    <property type="entry name" value="AB_hydrolase_fold"/>
</dbReference>
<comment type="caution">
    <text evidence="5">The sequence shown here is derived from an EMBL/GenBank/DDBJ whole genome shotgun (WGS) entry which is preliminary data.</text>
</comment>
<dbReference type="GeneID" id="89928126"/>
<dbReference type="AlphaFoldDB" id="A0AAV9P9L0"/>
<dbReference type="InterPro" id="IPR002018">
    <property type="entry name" value="CarbesteraseB"/>
</dbReference>
<protein>
    <recommendedName>
        <fullName evidence="3">Carboxylic ester hydrolase</fullName>
        <ecNumber evidence="3">3.1.1.-</ecNumber>
    </recommendedName>
</protein>
<keyword evidence="6" id="KW-1185">Reference proteome</keyword>
<evidence type="ECO:0000313" key="5">
    <source>
        <dbReference type="EMBL" id="KAK5168218.1"/>
    </source>
</evidence>
<dbReference type="Pfam" id="PF00135">
    <property type="entry name" value="COesterase"/>
    <property type="match status" value="2"/>
</dbReference>
<feature type="signal peptide" evidence="3">
    <location>
        <begin position="1"/>
        <end position="25"/>
    </location>
</feature>
<dbReference type="PROSITE" id="PS00941">
    <property type="entry name" value="CARBOXYLESTERASE_B_2"/>
    <property type="match status" value="1"/>
</dbReference>
<evidence type="ECO:0000256" key="1">
    <source>
        <dbReference type="ARBA" id="ARBA00005964"/>
    </source>
</evidence>
<dbReference type="EC" id="3.1.1.-" evidence="3"/>
<proteinExistence type="inferred from homology"/>
<dbReference type="Proteomes" id="UP001337655">
    <property type="component" value="Unassembled WGS sequence"/>
</dbReference>
<sequence length="496" mass="52685">MQLPSYIPPLTLLFSILPSLVSTHAIPKPSSNPSSLLINTTTGPIQGFINTTAPNVRQWLGIPYASPPTLDLRFAAPRPVKPWTSTLDTTTFAPSCMQQFSSGKTVYTEEVPQFLINGGVSEDCLYINVWAPGTPTEESLPVIVYVPGGGFSSGGANSVYKIPDQLIQRTQSVVFVIMNYRVNVFGFPNAKGLDDINLGLLDQRMVVEWTRDNIAAFGGDPSRITLWGQSAGGASTSMYSYAWRSDPIVSGLIADSGAAGLSVGEIDKAQTNFTSLASVVGCKGLSDAATLTCMRNVPAGTLENALSTSEGLDFGPTPDGMVVFGNYTKRAAEGLVADVPMIMGNNANEGAGFVPFTPDGPGDEALDEASLGIECSVATGVSDRMLSNSTTYRYEYFGNFSNVSPVSWMGAYHSSELPLVFGTHPLYRGNSTAFEWSVSETMQGLWLSFAADPSKPPSVPSFSWPAYEAGEATLAEFARHNTTVQAGSGTLDASLC</sequence>
<dbReference type="PANTHER" id="PTHR43918">
    <property type="entry name" value="ACETYLCHOLINESTERASE"/>
    <property type="match status" value="1"/>
</dbReference>
<keyword evidence="2 3" id="KW-0378">Hydrolase</keyword>
<dbReference type="GO" id="GO:0052689">
    <property type="term" value="F:carboxylic ester hydrolase activity"/>
    <property type="evidence" value="ECO:0007669"/>
    <property type="project" value="TreeGrafter"/>
</dbReference>
<organism evidence="5 6">
    <name type="scientific">Saxophila tyrrhenica</name>
    <dbReference type="NCBI Taxonomy" id="1690608"/>
    <lineage>
        <taxon>Eukaryota</taxon>
        <taxon>Fungi</taxon>
        <taxon>Dikarya</taxon>
        <taxon>Ascomycota</taxon>
        <taxon>Pezizomycotina</taxon>
        <taxon>Dothideomycetes</taxon>
        <taxon>Dothideomycetidae</taxon>
        <taxon>Mycosphaerellales</taxon>
        <taxon>Extremaceae</taxon>
        <taxon>Saxophila</taxon>
    </lineage>
</organism>
<dbReference type="PANTHER" id="PTHR43918:SF4">
    <property type="entry name" value="CARBOXYLIC ESTER HYDROLASE"/>
    <property type="match status" value="1"/>
</dbReference>
<dbReference type="PROSITE" id="PS00122">
    <property type="entry name" value="CARBOXYLESTERASE_B_1"/>
    <property type="match status" value="1"/>
</dbReference>
<name>A0AAV9P9L0_9PEZI</name>
<feature type="domain" description="Carboxylesterase type B" evidence="4">
    <location>
        <begin position="386"/>
        <end position="484"/>
    </location>
</feature>
<dbReference type="InterPro" id="IPR019826">
    <property type="entry name" value="Carboxylesterase_B_AS"/>
</dbReference>
<dbReference type="SUPFAM" id="SSF53474">
    <property type="entry name" value="alpha/beta-Hydrolases"/>
    <property type="match status" value="1"/>
</dbReference>
<evidence type="ECO:0000259" key="4">
    <source>
        <dbReference type="Pfam" id="PF00135"/>
    </source>
</evidence>
<feature type="chain" id="PRO_5043102940" description="Carboxylic ester hydrolase" evidence="3">
    <location>
        <begin position="26"/>
        <end position="496"/>
    </location>
</feature>
<evidence type="ECO:0000256" key="3">
    <source>
        <dbReference type="RuleBase" id="RU361235"/>
    </source>
</evidence>
<dbReference type="InterPro" id="IPR050654">
    <property type="entry name" value="AChE-related_enzymes"/>
</dbReference>
<dbReference type="EMBL" id="JAVRRT010000010">
    <property type="protein sequence ID" value="KAK5168218.1"/>
    <property type="molecule type" value="Genomic_DNA"/>
</dbReference>